<comment type="subcellular location">
    <subcellularLocation>
        <location evidence="8">Cell membrane</location>
    </subcellularLocation>
</comment>
<dbReference type="PANTHER" id="PTHR42755:SF1">
    <property type="entry name" value="3-DEOXY-D-MANNO-OCTULOSONIC ACID TRANSFERASE, MITOCHONDRIAL-RELATED"/>
    <property type="match status" value="1"/>
</dbReference>
<keyword evidence="11" id="KW-1185">Reference proteome</keyword>
<organism evidence="10 11">
    <name type="scientific">Hyphobacterium vulgare</name>
    <dbReference type="NCBI Taxonomy" id="1736751"/>
    <lineage>
        <taxon>Bacteria</taxon>
        <taxon>Pseudomonadati</taxon>
        <taxon>Pseudomonadota</taxon>
        <taxon>Alphaproteobacteria</taxon>
        <taxon>Maricaulales</taxon>
        <taxon>Maricaulaceae</taxon>
        <taxon>Hyphobacterium</taxon>
    </lineage>
</organism>
<evidence type="ECO:0000313" key="11">
    <source>
        <dbReference type="Proteomes" id="UP001595379"/>
    </source>
</evidence>
<dbReference type="Gene3D" id="3.40.50.2000">
    <property type="entry name" value="Glycogen Phosphorylase B"/>
    <property type="match status" value="1"/>
</dbReference>
<comment type="caution">
    <text evidence="10">The sequence shown here is derived from an EMBL/GenBank/DDBJ whole genome shotgun (WGS) entry which is preliminary data.</text>
</comment>
<dbReference type="EMBL" id="JBHRSV010000019">
    <property type="protein sequence ID" value="MFC2926498.1"/>
    <property type="molecule type" value="Genomic_DNA"/>
</dbReference>
<dbReference type="Proteomes" id="UP001595379">
    <property type="component" value="Unassembled WGS sequence"/>
</dbReference>
<evidence type="ECO:0000256" key="7">
    <source>
        <dbReference type="ARBA" id="ARBA00049183"/>
    </source>
</evidence>
<protein>
    <recommendedName>
        <fullName evidence="4 8">3-deoxy-D-manno-octulosonic acid transferase</fullName>
        <shortName evidence="8">Kdo transferase</shortName>
        <ecNumber evidence="3 8">2.4.99.12</ecNumber>
    </recommendedName>
    <alternativeName>
        <fullName evidence="6 8">Lipid IV(A) 3-deoxy-D-manno-octulosonic acid transferase</fullName>
    </alternativeName>
</protein>
<dbReference type="Pfam" id="PF04413">
    <property type="entry name" value="Glycos_transf_N"/>
    <property type="match status" value="1"/>
</dbReference>
<dbReference type="GO" id="GO:0016740">
    <property type="term" value="F:transferase activity"/>
    <property type="evidence" value="ECO:0007669"/>
    <property type="project" value="UniProtKB-KW"/>
</dbReference>
<evidence type="ECO:0000256" key="8">
    <source>
        <dbReference type="RuleBase" id="RU365103"/>
    </source>
</evidence>
<evidence type="ECO:0000256" key="4">
    <source>
        <dbReference type="ARBA" id="ARBA00019077"/>
    </source>
</evidence>
<evidence type="ECO:0000259" key="9">
    <source>
        <dbReference type="Pfam" id="PF04413"/>
    </source>
</evidence>
<keyword evidence="8" id="KW-0448">Lipopolysaccharide biosynthesis</keyword>
<evidence type="ECO:0000256" key="6">
    <source>
        <dbReference type="ARBA" id="ARBA00031445"/>
    </source>
</evidence>
<evidence type="ECO:0000256" key="3">
    <source>
        <dbReference type="ARBA" id="ARBA00012621"/>
    </source>
</evidence>
<dbReference type="PANTHER" id="PTHR42755">
    <property type="entry name" value="3-DEOXY-MANNO-OCTULOSONATE CYTIDYLYLTRANSFERASE"/>
    <property type="match status" value="1"/>
</dbReference>
<keyword evidence="8" id="KW-0472">Membrane</keyword>
<evidence type="ECO:0000256" key="5">
    <source>
        <dbReference type="ARBA" id="ARBA00022679"/>
    </source>
</evidence>
<keyword evidence="5 8" id="KW-0808">Transferase</keyword>
<reference evidence="11" key="1">
    <citation type="journal article" date="2019" name="Int. J. Syst. Evol. Microbiol.">
        <title>The Global Catalogue of Microorganisms (GCM) 10K type strain sequencing project: providing services to taxonomists for standard genome sequencing and annotation.</title>
        <authorList>
            <consortium name="The Broad Institute Genomics Platform"/>
            <consortium name="The Broad Institute Genome Sequencing Center for Infectious Disease"/>
            <person name="Wu L."/>
            <person name="Ma J."/>
        </authorList>
    </citation>
    <scope>NUCLEOTIDE SEQUENCE [LARGE SCALE GENOMIC DNA]</scope>
    <source>
        <strain evidence="11">KCTC 52487</strain>
    </source>
</reference>
<comment type="similarity">
    <text evidence="8">Belongs to the glycosyltransferase group 1 family.</text>
</comment>
<evidence type="ECO:0000256" key="2">
    <source>
        <dbReference type="ARBA" id="ARBA00004713"/>
    </source>
</evidence>
<dbReference type="InterPro" id="IPR039901">
    <property type="entry name" value="Kdotransferase"/>
</dbReference>
<sequence>MSLPPGLFVYHWATRLAGPLAHPALHYRVKRGKEDPLRLDERQGRPSRNRPNGHLVWLHGASVGESRVILTLVRALLKEHPTLHCLVTTGTTTSAQLMSEKLSSRAIHQYVPIDRPRYVRRFLDYWQPDLGIFAESELWPNLLLDAERRGIPMALVNARMNSKSVRNWLANRGSARRLLRCFAWIGAADRRTSEGLSAILDDDVPMVGNLKIDAEADPPDAEILETFRAAIGERPVWLAASTHPGEDEIVLAAHQNLLMSHPGALLILAPRHPERGDAMSDKLAAGDFGHARRSAGEVPGPEHSVWLADTMGEMALWFALSPVAFVAGSLIDGIGGHNPVEATQGGAAVLTGPFTASFDDVFAAYEAHDAVTRVAHSDALSAAVAAIWNGQSDTVPAARQAVKDLSSGALTQTMSALRPMLTGTLA</sequence>
<proteinExistence type="inferred from homology"/>
<comment type="function">
    <text evidence="1 8">Involved in lipopolysaccharide (LPS) biosynthesis. Catalyzes the transfer of 3-deoxy-D-manno-octulosonate (Kdo) residue(s) from CMP-Kdo to lipid IV(A), the tetraacyldisaccharide-1,4'-bisphosphate precursor of lipid A.</text>
</comment>
<accession>A0ABV6ZYS4</accession>
<dbReference type="SUPFAM" id="SSF53756">
    <property type="entry name" value="UDP-Glycosyltransferase/glycogen phosphorylase"/>
    <property type="match status" value="1"/>
</dbReference>
<dbReference type="EC" id="2.4.99.12" evidence="3 8"/>
<keyword evidence="8" id="KW-1003">Cell membrane</keyword>
<name>A0ABV6ZYS4_9PROT</name>
<dbReference type="RefSeq" id="WP_343164288.1">
    <property type="nucleotide sequence ID" value="NZ_JBHRSV010000019.1"/>
</dbReference>
<dbReference type="InterPro" id="IPR007507">
    <property type="entry name" value="Glycos_transf_N"/>
</dbReference>
<gene>
    <name evidence="10" type="ORF">ACFOOR_10315</name>
</gene>
<evidence type="ECO:0000313" key="10">
    <source>
        <dbReference type="EMBL" id="MFC2926498.1"/>
    </source>
</evidence>
<dbReference type="InterPro" id="IPR038107">
    <property type="entry name" value="Glycos_transf_N_sf"/>
</dbReference>
<feature type="domain" description="3-deoxy-D-manno-octulosonic-acid transferase N-terminal" evidence="9">
    <location>
        <begin position="38"/>
        <end position="213"/>
    </location>
</feature>
<comment type="catalytic activity">
    <reaction evidence="7 8">
        <text>lipid IVA (E. coli) + CMP-3-deoxy-beta-D-manno-octulosonate = alpha-Kdo-(2-&gt;6)-lipid IVA (E. coli) + CMP + H(+)</text>
        <dbReference type="Rhea" id="RHEA:28066"/>
        <dbReference type="ChEBI" id="CHEBI:15378"/>
        <dbReference type="ChEBI" id="CHEBI:58603"/>
        <dbReference type="ChEBI" id="CHEBI:60364"/>
        <dbReference type="ChEBI" id="CHEBI:60377"/>
        <dbReference type="ChEBI" id="CHEBI:85987"/>
        <dbReference type="EC" id="2.4.99.12"/>
    </reaction>
</comment>
<dbReference type="Gene3D" id="3.40.50.11720">
    <property type="entry name" value="3-Deoxy-D-manno-octulosonic-acid transferase, N-terminal domain"/>
    <property type="match status" value="1"/>
</dbReference>
<evidence type="ECO:0000256" key="1">
    <source>
        <dbReference type="ARBA" id="ARBA00003394"/>
    </source>
</evidence>
<comment type="pathway">
    <text evidence="2 8">Bacterial outer membrane biogenesis; LPS core biosynthesis.</text>
</comment>